<organism evidence="1 2">
    <name type="scientific">Trametes coccinea (strain BRFM310)</name>
    <name type="common">Pycnoporus coccineus</name>
    <dbReference type="NCBI Taxonomy" id="1353009"/>
    <lineage>
        <taxon>Eukaryota</taxon>
        <taxon>Fungi</taxon>
        <taxon>Dikarya</taxon>
        <taxon>Basidiomycota</taxon>
        <taxon>Agaricomycotina</taxon>
        <taxon>Agaricomycetes</taxon>
        <taxon>Polyporales</taxon>
        <taxon>Polyporaceae</taxon>
        <taxon>Trametes</taxon>
    </lineage>
</organism>
<reference evidence="1 2" key="1">
    <citation type="journal article" date="2015" name="Biotechnol. Biofuels">
        <title>Enhanced degradation of softwood versus hardwood by the white-rot fungus Pycnoporus coccineus.</title>
        <authorList>
            <person name="Couturier M."/>
            <person name="Navarro D."/>
            <person name="Chevret D."/>
            <person name="Henrissat B."/>
            <person name="Piumi F."/>
            <person name="Ruiz-Duenas F.J."/>
            <person name="Martinez A.T."/>
            <person name="Grigoriev I.V."/>
            <person name="Riley R."/>
            <person name="Lipzen A."/>
            <person name="Berrin J.G."/>
            <person name="Master E.R."/>
            <person name="Rosso M.N."/>
        </authorList>
    </citation>
    <scope>NUCLEOTIDE SEQUENCE [LARGE SCALE GENOMIC DNA]</scope>
    <source>
        <strain evidence="1 2">BRFM310</strain>
    </source>
</reference>
<proteinExistence type="predicted"/>
<keyword evidence="2" id="KW-1185">Reference proteome</keyword>
<name>A0A1Y2IA94_TRAC3</name>
<sequence length="55" mass="6384">MQPCVGNRPRWLLIWLRSCTAEHSIHAAKSSLRKRLFGHLSLLIPRNLQSEFDVT</sequence>
<gene>
    <name evidence="1" type="ORF">PYCCODRAFT_1439709</name>
</gene>
<dbReference type="AlphaFoldDB" id="A0A1Y2IA94"/>
<evidence type="ECO:0000313" key="1">
    <source>
        <dbReference type="EMBL" id="OSC98055.1"/>
    </source>
</evidence>
<evidence type="ECO:0000313" key="2">
    <source>
        <dbReference type="Proteomes" id="UP000193067"/>
    </source>
</evidence>
<dbReference type="Proteomes" id="UP000193067">
    <property type="component" value="Unassembled WGS sequence"/>
</dbReference>
<dbReference type="EMBL" id="KZ084143">
    <property type="protein sequence ID" value="OSC98055.1"/>
    <property type="molecule type" value="Genomic_DNA"/>
</dbReference>
<protein>
    <submittedName>
        <fullName evidence="1">Uncharacterized protein</fullName>
    </submittedName>
</protein>
<accession>A0A1Y2IA94</accession>